<dbReference type="Proteomes" id="UP001596170">
    <property type="component" value="Unassembled WGS sequence"/>
</dbReference>
<evidence type="ECO:0000256" key="2">
    <source>
        <dbReference type="SAM" id="Phobius"/>
    </source>
</evidence>
<dbReference type="InterPro" id="IPR019734">
    <property type="entry name" value="TPR_rpt"/>
</dbReference>
<keyword evidence="4" id="KW-0378">Hydrolase</keyword>
<evidence type="ECO:0000259" key="3">
    <source>
        <dbReference type="Pfam" id="PF10026"/>
    </source>
</evidence>
<protein>
    <submittedName>
        <fullName evidence="4">DUF2268 domain-containing putative Zn-dependent protease</fullName>
    </submittedName>
</protein>
<evidence type="ECO:0000313" key="4">
    <source>
        <dbReference type="EMBL" id="MFC6040825.1"/>
    </source>
</evidence>
<keyword evidence="5" id="KW-1185">Reference proteome</keyword>
<proteinExistence type="predicted"/>
<organism evidence="4 5">
    <name type="scientific">Paenisporosarcina macmurdoensis</name>
    <dbReference type="NCBI Taxonomy" id="212659"/>
    <lineage>
        <taxon>Bacteria</taxon>
        <taxon>Bacillati</taxon>
        <taxon>Bacillota</taxon>
        <taxon>Bacilli</taxon>
        <taxon>Bacillales</taxon>
        <taxon>Caryophanaceae</taxon>
        <taxon>Paenisporosarcina</taxon>
    </lineage>
</organism>
<dbReference type="GO" id="GO:0006508">
    <property type="term" value="P:proteolysis"/>
    <property type="evidence" value="ECO:0007669"/>
    <property type="project" value="UniProtKB-KW"/>
</dbReference>
<sequence>MIKKKIFWISGITLSVLAICLVSGWVLVKQNKDTLLSIYFDTDQEKNMGFFTVHYQKGDEALVKRLEDSWPEIAAQQERWFNQAELELAKADLDIYLSNEIKEVDTSSDEGSLYLKMSEMIHLNKNYTNSQLENLFSHEMAHFYFVKYIEDLKVDVDDIPNWVHEGVAMSFAQRVFPEHIEQIAEVQPLMELEVMETEDGHKGYTEDNYLQMLYAIEYLIYKHDENIITDLVSETKKEKGFTSAFTKLTSLDLDTYHEIFETNMEDISGFENLMLVDEAEAEKQMLLYMEERGEYFNEASLLYTYLGNMYVNQERYSEALEILERQLLYHFDPTMYKHLSEVAFHVDKEKSLAYAKEAVESARRNEWNVEAFEQFLKEQEALLQNN</sequence>
<dbReference type="Pfam" id="PF10026">
    <property type="entry name" value="DUF2268"/>
    <property type="match status" value="1"/>
</dbReference>
<reference evidence="5" key="1">
    <citation type="journal article" date="2019" name="Int. J. Syst. Evol. Microbiol.">
        <title>The Global Catalogue of Microorganisms (GCM) 10K type strain sequencing project: providing services to taxonomists for standard genome sequencing and annotation.</title>
        <authorList>
            <consortium name="The Broad Institute Genomics Platform"/>
            <consortium name="The Broad Institute Genome Sequencing Center for Infectious Disease"/>
            <person name="Wu L."/>
            <person name="Ma J."/>
        </authorList>
    </citation>
    <scope>NUCLEOTIDE SEQUENCE [LARGE SCALE GENOMIC DNA]</scope>
    <source>
        <strain evidence="5">CCUG 54527</strain>
    </source>
</reference>
<gene>
    <name evidence="4" type="ORF">ACFPYN_15470</name>
</gene>
<dbReference type="PROSITE" id="PS50005">
    <property type="entry name" value="TPR"/>
    <property type="match status" value="1"/>
</dbReference>
<dbReference type="RefSeq" id="WP_377735392.1">
    <property type="nucleotide sequence ID" value="NZ_JBHSRI010000025.1"/>
</dbReference>
<feature type="transmembrane region" description="Helical" evidence="2">
    <location>
        <begin position="7"/>
        <end position="28"/>
    </location>
</feature>
<dbReference type="GO" id="GO:0008233">
    <property type="term" value="F:peptidase activity"/>
    <property type="evidence" value="ECO:0007669"/>
    <property type="project" value="UniProtKB-KW"/>
</dbReference>
<feature type="repeat" description="TPR" evidence="1">
    <location>
        <begin position="300"/>
        <end position="333"/>
    </location>
</feature>
<name>A0ABW1L9Z7_9BACL</name>
<keyword evidence="2" id="KW-0472">Membrane</keyword>
<keyword evidence="4" id="KW-0645">Protease</keyword>
<keyword evidence="2" id="KW-0812">Transmembrane</keyword>
<comment type="caution">
    <text evidence="4">The sequence shown here is derived from an EMBL/GenBank/DDBJ whole genome shotgun (WGS) entry which is preliminary data.</text>
</comment>
<accession>A0ABW1L9Z7</accession>
<dbReference type="EMBL" id="JBHSRI010000025">
    <property type="protein sequence ID" value="MFC6040825.1"/>
    <property type="molecule type" value="Genomic_DNA"/>
</dbReference>
<keyword evidence="2" id="KW-1133">Transmembrane helix</keyword>
<feature type="domain" description="DUF2268" evidence="3">
    <location>
        <begin position="82"/>
        <end position="179"/>
    </location>
</feature>
<evidence type="ECO:0000313" key="5">
    <source>
        <dbReference type="Proteomes" id="UP001596170"/>
    </source>
</evidence>
<dbReference type="InterPro" id="IPR018728">
    <property type="entry name" value="DUF2268"/>
</dbReference>
<evidence type="ECO:0000256" key="1">
    <source>
        <dbReference type="PROSITE-ProRule" id="PRU00339"/>
    </source>
</evidence>
<keyword evidence="1" id="KW-0802">TPR repeat</keyword>